<dbReference type="SMART" id="SM00968">
    <property type="entry name" value="SMC_hinge"/>
    <property type="match status" value="1"/>
</dbReference>
<keyword evidence="11" id="KW-1185">Reference proteome</keyword>
<dbReference type="GO" id="GO:0016887">
    <property type="term" value="F:ATP hydrolysis activity"/>
    <property type="evidence" value="ECO:0007669"/>
    <property type="project" value="InterPro"/>
</dbReference>
<evidence type="ECO:0000256" key="5">
    <source>
        <dbReference type="ARBA" id="ARBA00023242"/>
    </source>
</evidence>
<keyword evidence="3" id="KW-0498">Mitosis</keyword>
<evidence type="ECO:0000259" key="9">
    <source>
        <dbReference type="SMART" id="SM00968"/>
    </source>
</evidence>
<dbReference type="GO" id="GO:0005524">
    <property type="term" value="F:ATP binding"/>
    <property type="evidence" value="ECO:0007669"/>
    <property type="project" value="InterPro"/>
</dbReference>
<evidence type="ECO:0000256" key="2">
    <source>
        <dbReference type="ARBA" id="ARBA00022618"/>
    </source>
</evidence>
<dbReference type="SUPFAM" id="SSF52540">
    <property type="entry name" value="P-loop containing nucleoside triphosphate hydrolases"/>
    <property type="match status" value="1"/>
</dbReference>
<evidence type="ECO:0000256" key="1">
    <source>
        <dbReference type="ARBA" id="ARBA00005917"/>
    </source>
</evidence>
<protein>
    <submittedName>
        <fullName evidence="10">Structural maintenance of chromosomes protein 3</fullName>
    </submittedName>
</protein>
<dbReference type="Gene3D" id="3.30.70.1620">
    <property type="match status" value="1"/>
</dbReference>
<feature type="transmembrane region" description="Helical" evidence="8">
    <location>
        <begin position="640"/>
        <end position="661"/>
    </location>
</feature>
<dbReference type="InterPro" id="IPR027417">
    <property type="entry name" value="P-loop_NTPase"/>
</dbReference>
<dbReference type="EMBL" id="PKMF04000288">
    <property type="protein sequence ID" value="KAK7839218.1"/>
    <property type="molecule type" value="Genomic_DNA"/>
</dbReference>
<dbReference type="Pfam" id="PF02463">
    <property type="entry name" value="SMC_N"/>
    <property type="match status" value="1"/>
</dbReference>
<keyword evidence="2" id="KW-0132">Cell division</keyword>
<gene>
    <name evidence="10" type="primary">SMC3_2</name>
    <name evidence="10" type="ORF">CFP56_018228</name>
</gene>
<evidence type="ECO:0000256" key="3">
    <source>
        <dbReference type="ARBA" id="ARBA00022776"/>
    </source>
</evidence>
<name>A0AAW0KLB6_QUESU</name>
<evidence type="ECO:0000256" key="7">
    <source>
        <dbReference type="SAM" id="Coils"/>
    </source>
</evidence>
<keyword evidence="8" id="KW-1133">Transmembrane helix</keyword>
<reference evidence="10 11" key="1">
    <citation type="journal article" date="2018" name="Sci. Data">
        <title>The draft genome sequence of cork oak.</title>
        <authorList>
            <person name="Ramos A.M."/>
            <person name="Usie A."/>
            <person name="Barbosa P."/>
            <person name="Barros P.M."/>
            <person name="Capote T."/>
            <person name="Chaves I."/>
            <person name="Simoes F."/>
            <person name="Abreu I."/>
            <person name="Carrasquinho I."/>
            <person name="Faro C."/>
            <person name="Guimaraes J.B."/>
            <person name="Mendonca D."/>
            <person name="Nobrega F."/>
            <person name="Rodrigues L."/>
            <person name="Saibo N.J.M."/>
            <person name="Varela M.C."/>
            <person name="Egas C."/>
            <person name="Matos J."/>
            <person name="Miguel C.M."/>
            <person name="Oliveira M.M."/>
            <person name="Ricardo C.P."/>
            <person name="Goncalves S."/>
        </authorList>
    </citation>
    <scope>NUCLEOTIDE SEQUENCE [LARGE SCALE GENOMIC DNA]</scope>
    <source>
        <strain evidence="11">cv. HL8</strain>
    </source>
</reference>
<sequence length="695" mass="80582">MYIKQVIIEGFKSYREQVATEPFSPKVNCVVGANGSGKTNFFHAIRFVLSDLFQNLRSEDRHALLHEGAGHQVLSAFVEIVFDNSDNRIPVDKEEVRLRRTIGLKKDEYFLDGKHITKTEVMNLLESAGFSRSNPYYVVQQGKELDEEKEELRKYQQLDKQRKSLEYTIYDKEVHDARQKLAEVEEARNKYSETSTKMYNSVLDAHEKAKDLEETLKDLTKEVQGLVKEKEALENRRTEAITKHTELELDVKDLQEKIYGNNRAKEDATRQLEILQKEIQDSMDELDKIHPFYENQVIKEKEITKGIMEREKQLSILYQKQGRATQFSSKANRDKWLQREIDDLQKVLSSNLVQEEKLQEEIRRLNAELTERDAYIESRRTEIATLESHISQSREGFSHHKTERDKLQNERKYLWSKESALSSDINKLRIEVEKAEKSLDHATPGDVRRGLKSVKSICKEYNIRGVFGPVIELLDCDEKFFTAVEVTAGNSLFHVVVQNDEISTRIIKQLNSSMGGRVTFIPLNRVRAPHVSYPQSSDVVPLLKRLKFSPDYHAAFAQVFARTVICRDLDVATRVARTDGLDCITLEGDQVSKKGGMTGGFYDYRRSKLKYMNIVVQNTKSINMKEKELEEVRNMLQDILLTYAFIFSCFGSILVFVCVSFPNTYTHKMSLLHCYVLHTSFDEFRCIIDVRIMVK</sequence>
<evidence type="ECO:0000256" key="6">
    <source>
        <dbReference type="ARBA" id="ARBA00023306"/>
    </source>
</evidence>
<feature type="coiled-coil region" evidence="7">
    <location>
        <begin position="138"/>
        <end position="285"/>
    </location>
</feature>
<dbReference type="GO" id="GO:0051301">
    <property type="term" value="P:cell division"/>
    <property type="evidence" value="ECO:0007669"/>
    <property type="project" value="UniProtKB-KW"/>
</dbReference>
<dbReference type="Gene3D" id="3.40.50.300">
    <property type="entry name" value="P-loop containing nucleotide triphosphate hydrolases"/>
    <property type="match status" value="1"/>
</dbReference>
<comment type="similarity">
    <text evidence="1">Belongs to the SMC family. SMC3 subfamily.</text>
</comment>
<dbReference type="Proteomes" id="UP000237347">
    <property type="component" value="Unassembled WGS sequence"/>
</dbReference>
<evidence type="ECO:0000256" key="8">
    <source>
        <dbReference type="SAM" id="Phobius"/>
    </source>
</evidence>
<keyword evidence="4 7" id="KW-0175">Coiled coil</keyword>
<keyword evidence="6" id="KW-0131">Cell cycle</keyword>
<dbReference type="Pfam" id="PF06470">
    <property type="entry name" value="SMC_hinge"/>
    <property type="match status" value="1"/>
</dbReference>
<keyword evidence="8" id="KW-0812">Transmembrane</keyword>
<dbReference type="PANTHER" id="PTHR43977">
    <property type="entry name" value="STRUCTURAL MAINTENANCE OF CHROMOSOMES PROTEIN 3"/>
    <property type="match status" value="1"/>
</dbReference>
<dbReference type="Gene3D" id="1.20.1060.20">
    <property type="match status" value="1"/>
</dbReference>
<evidence type="ECO:0000313" key="11">
    <source>
        <dbReference type="Proteomes" id="UP000237347"/>
    </source>
</evidence>
<dbReference type="InterPro" id="IPR010935">
    <property type="entry name" value="SMC_hinge"/>
</dbReference>
<proteinExistence type="inferred from homology"/>
<dbReference type="CDD" id="cd03272">
    <property type="entry name" value="ABC_SMC3_euk"/>
    <property type="match status" value="1"/>
</dbReference>
<dbReference type="GO" id="GO:0051276">
    <property type="term" value="P:chromosome organization"/>
    <property type="evidence" value="ECO:0007669"/>
    <property type="project" value="InterPro"/>
</dbReference>
<dbReference type="InterPro" id="IPR003395">
    <property type="entry name" value="RecF/RecN/SMC_N"/>
</dbReference>
<dbReference type="GO" id="GO:0005694">
    <property type="term" value="C:chromosome"/>
    <property type="evidence" value="ECO:0007669"/>
    <property type="project" value="InterPro"/>
</dbReference>
<comment type="caution">
    <text evidence="10">The sequence shown here is derived from an EMBL/GenBank/DDBJ whole genome shotgun (WGS) entry which is preliminary data.</text>
</comment>
<dbReference type="InterPro" id="IPR041741">
    <property type="entry name" value="SMC3_ABC_euk"/>
</dbReference>
<keyword evidence="8" id="KW-0472">Membrane</keyword>
<keyword evidence="5" id="KW-0539">Nucleus</keyword>
<evidence type="ECO:0000256" key="4">
    <source>
        <dbReference type="ARBA" id="ARBA00023054"/>
    </source>
</evidence>
<dbReference type="InterPro" id="IPR036277">
    <property type="entry name" value="SMC_hinge_sf"/>
</dbReference>
<organism evidence="10 11">
    <name type="scientific">Quercus suber</name>
    <name type="common">Cork oak</name>
    <dbReference type="NCBI Taxonomy" id="58331"/>
    <lineage>
        <taxon>Eukaryota</taxon>
        <taxon>Viridiplantae</taxon>
        <taxon>Streptophyta</taxon>
        <taxon>Embryophyta</taxon>
        <taxon>Tracheophyta</taxon>
        <taxon>Spermatophyta</taxon>
        <taxon>Magnoliopsida</taxon>
        <taxon>eudicotyledons</taxon>
        <taxon>Gunneridae</taxon>
        <taxon>Pentapetalae</taxon>
        <taxon>rosids</taxon>
        <taxon>fabids</taxon>
        <taxon>Fagales</taxon>
        <taxon>Fagaceae</taxon>
        <taxon>Quercus</taxon>
    </lineage>
</organism>
<dbReference type="SUPFAM" id="SSF75553">
    <property type="entry name" value="Smc hinge domain"/>
    <property type="match status" value="1"/>
</dbReference>
<evidence type="ECO:0000313" key="10">
    <source>
        <dbReference type="EMBL" id="KAK7839218.1"/>
    </source>
</evidence>
<dbReference type="AlphaFoldDB" id="A0AAW0KLB6"/>
<accession>A0AAW0KLB6</accession>
<dbReference type="GO" id="GO:0051321">
    <property type="term" value="P:meiotic cell cycle"/>
    <property type="evidence" value="ECO:0007669"/>
    <property type="project" value="UniProtKB-KW"/>
</dbReference>
<feature type="domain" description="SMC hinge" evidence="9">
    <location>
        <begin position="464"/>
        <end position="576"/>
    </location>
</feature>